<accession>A0A0D2Y2B4</accession>
<evidence type="ECO:0000313" key="1">
    <source>
        <dbReference type="EnsemblFungi" id="FOXG_10408P0"/>
    </source>
</evidence>
<proteinExistence type="predicted"/>
<protein>
    <submittedName>
        <fullName evidence="1">Uncharacterized protein</fullName>
    </submittedName>
</protein>
<name>A0A0D2Y2B4_FUSOF</name>
<reference evidence="1" key="2">
    <citation type="submission" date="2025-08" db="UniProtKB">
        <authorList>
            <consortium name="EnsemblFungi"/>
        </authorList>
    </citation>
    <scope>IDENTIFICATION</scope>
    <source>
        <strain evidence="1">4287 / CBS 123668 / FGSC 9935 / NRRL 34936</strain>
    </source>
</reference>
<dbReference type="Proteomes" id="UP000002489">
    <property type="component" value="Unassembled WGS sequence"/>
</dbReference>
<dbReference type="EnsemblFungi" id="FOXG_10408T0">
    <property type="protein sequence ID" value="FOXG_10408P0"/>
    <property type="gene ID" value="FOXG_10408"/>
</dbReference>
<organism evidence="1 2">
    <name type="scientific">Fusarium oxysporum (strain Fo5176)</name>
    <name type="common">Fusarium vascular wilt</name>
    <dbReference type="NCBI Taxonomy" id="660025"/>
    <lineage>
        <taxon>Eukaryota</taxon>
        <taxon>Fungi</taxon>
        <taxon>Dikarya</taxon>
        <taxon>Ascomycota</taxon>
        <taxon>Pezizomycotina</taxon>
        <taxon>Sordariomycetes</taxon>
        <taxon>Hypocreomycetidae</taxon>
        <taxon>Hypocreales</taxon>
        <taxon>Nectriaceae</taxon>
        <taxon>Fusarium</taxon>
        <taxon>Fusarium oxysporum species complex</taxon>
    </lineage>
</organism>
<reference evidence="2" key="1">
    <citation type="journal article" date="2012" name="Mol. Plant Microbe Interact.">
        <title>A highly conserved effector in Fusarium oxysporum is required for full virulence on Arabidopsis.</title>
        <authorList>
            <person name="Thatcher L.F."/>
            <person name="Gardiner D.M."/>
            <person name="Kazan K."/>
            <person name="Manners J."/>
        </authorList>
    </citation>
    <scope>NUCLEOTIDE SEQUENCE [LARGE SCALE GENOMIC DNA]</scope>
    <source>
        <strain evidence="2">Fo5176</strain>
    </source>
</reference>
<dbReference type="AlphaFoldDB" id="A0A0D2Y2B4"/>
<sequence length="70" mass="8041">MVCCNYNSFSSDFLCRCSSAFGTVCITGQKLHICSERARSIENYRYLSISPTPKLYWTCYSHDIQRGAAW</sequence>
<evidence type="ECO:0000313" key="2">
    <source>
        <dbReference type="Proteomes" id="UP000002489"/>
    </source>
</evidence>